<reference evidence="15" key="2">
    <citation type="submission" date="2017-10" db="EMBL/GenBank/DDBJ databases">
        <title>Ladona fulva Genome sequencing and assembly.</title>
        <authorList>
            <person name="Murali S."/>
            <person name="Richards S."/>
            <person name="Bandaranaike D."/>
            <person name="Bellair M."/>
            <person name="Blankenburg K."/>
            <person name="Chao H."/>
            <person name="Dinh H."/>
            <person name="Doddapaneni H."/>
            <person name="Dugan-Rocha S."/>
            <person name="Elkadiri S."/>
            <person name="Gnanaolivu R."/>
            <person name="Hernandez B."/>
            <person name="Skinner E."/>
            <person name="Javaid M."/>
            <person name="Lee S."/>
            <person name="Li M."/>
            <person name="Ming W."/>
            <person name="Munidasa M."/>
            <person name="Muniz J."/>
            <person name="Nguyen L."/>
            <person name="Hughes D."/>
            <person name="Osuji N."/>
            <person name="Pu L.-L."/>
            <person name="Puazo M."/>
            <person name="Qu C."/>
            <person name="Quiroz J."/>
            <person name="Raj R."/>
            <person name="Weissenberger G."/>
            <person name="Xin Y."/>
            <person name="Zou X."/>
            <person name="Han Y."/>
            <person name="Worley K."/>
            <person name="Muzny D."/>
            <person name="Gibbs R."/>
        </authorList>
    </citation>
    <scope>NUCLEOTIDE SEQUENCE</scope>
    <source>
        <strain evidence="15">Sampled in the wild</strain>
    </source>
</reference>
<evidence type="ECO:0000313" key="15">
    <source>
        <dbReference type="EMBL" id="KAG8240461.1"/>
    </source>
</evidence>
<dbReference type="Pfam" id="PF12146">
    <property type="entry name" value="Hydrolase_4"/>
    <property type="match status" value="1"/>
</dbReference>
<dbReference type="EC" id="3.1.1.93" evidence="6"/>
<keyword evidence="4" id="KW-0809">Transit peptide</keyword>
<dbReference type="InterPro" id="IPR000073">
    <property type="entry name" value="AB_hydrolase_1"/>
</dbReference>
<dbReference type="SUPFAM" id="SSF53474">
    <property type="entry name" value="alpha/beta-Hydrolases"/>
    <property type="match status" value="1"/>
</dbReference>
<dbReference type="EC" id="3.1.2.22" evidence="2"/>
<comment type="caution">
    <text evidence="15">The sequence shown here is derived from an EMBL/GenBank/DDBJ whole genome shotgun (WGS) entry which is preliminary data.</text>
</comment>
<evidence type="ECO:0000256" key="10">
    <source>
        <dbReference type="ARBA" id="ARBA00042704"/>
    </source>
</evidence>
<keyword evidence="16" id="KW-1185">Reference proteome</keyword>
<gene>
    <name evidence="15" type="ORF">J437_LFUL010799</name>
</gene>
<evidence type="ECO:0000256" key="1">
    <source>
        <dbReference type="ARBA" id="ARBA00004173"/>
    </source>
</evidence>
<evidence type="ECO:0000256" key="4">
    <source>
        <dbReference type="ARBA" id="ARBA00022946"/>
    </source>
</evidence>
<comment type="catalytic activity">
    <reaction evidence="12">
        <text>S-hexadecanoyl-L-cysteinyl-[protein] + H2O = L-cysteinyl-[protein] + hexadecanoate + H(+)</text>
        <dbReference type="Rhea" id="RHEA:19233"/>
        <dbReference type="Rhea" id="RHEA-COMP:10131"/>
        <dbReference type="Rhea" id="RHEA-COMP:11032"/>
        <dbReference type="ChEBI" id="CHEBI:7896"/>
        <dbReference type="ChEBI" id="CHEBI:15377"/>
        <dbReference type="ChEBI" id="CHEBI:15378"/>
        <dbReference type="ChEBI" id="CHEBI:29950"/>
        <dbReference type="ChEBI" id="CHEBI:74151"/>
        <dbReference type="EC" id="3.1.2.22"/>
    </reaction>
    <physiologicalReaction direction="left-to-right" evidence="12">
        <dbReference type="Rhea" id="RHEA:19234"/>
    </physiologicalReaction>
</comment>
<dbReference type="GO" id="GO:0005739">
    <property type="term" value="C:mitochondrion"/>
    <property type="evidence" value="ECO:0007669"/>
    <property type="project" value="UniProtKB-SubCell"/>
</dbReference>
<dbReference type="GO" id="GO:0004553">
    <property type="term" value="F:hydrolase activity, hydrolyzing O-glycosyl compounds"/>
    <property type="evidence" value="ECO:0007669"/>
    <property type="project" value="TreeGrafter"/>
</dbReference>
<evidence type="ECO:0000256" key="12">
    <source>
        <dbReference type="ARBA" id="ARBA00047409"/>
    </source>
</evidence>
<protein>
    <recommendedName>
        <fullName evidence="7">Palmitoyl-protein thioesterase ABHD10, mitochondrial</fullName>
        <ecNumber evidence="6">3.1.1.93</ecNumber>
        <ecNumber evidence="2">3.1.2.22</ecNumber>
    </recommendedName>
    <alternativeName>
        <fullName evidence="9">Acyl-protein thioesterase ABHD10</fullName>
    </alternativeName>
    <alternativeName>
        <fullName evidence="10">Alpha/beta hydrolase domain-containing protein 10</fullName>
    </alternativeName>
    <alternativeName>
        <fullName evidence="8">Mycophenolic acid acyl-glucuronide esterase, mitochondrial</fullName>
    </alternativeName>
</protein>
<proteinExistence type="predicted"/>
<evidence type="ECO:0000256" key="8">
    <source>
        <dbReference type="ARBA" id="ARBA00041520"/>
    </source>
</evidence>
<feature type="domain" description="Serine aminopeptidase S33" evidence="14">
    <location>
        <begin position="37"/>
        <end position="159"/>
    </location>
</feature>
<dbReference type="EMBL" id="KZ312454">
    <property type="protein sequence ID" value="KAG8240461.1"/>
    <property type="molecule type" value="Genomic_DNA"/>
</dbReference>
<comment type="catalytic activity">
    <reaction evidence="13">
        <text>mycophenolic acid O-acyl-beta-D-glucuronide + H2O = mycophenolate + D-glucuronate + H(+)</text>
        <dbReference type="Rhea" id="RHEA:34179"/>
        <dbReference type="ChEBI" id="CHEBI:15377"/>
        <dbReference type="ChEBI" id="CHEBI:15378"/>
        <dbReference type="ChEBI" id="CHEBI:58720"/>
        <dbReference type="ChEBI" id="CHEBI:62932"/>
        <dbReference type="ChEBI" id="CHEBI:66982"/>
        <dbReference type="EC" id="3.1.1.93"/>
    </reaction>
    <physiologicalReaction direction="left-to-right" evidence="13">
        <dbReference type="Rhea" id="RHEA:34180"/>
    </physiologicalReaction>
</comment>
<evidence type="ECO:0000256" key="5">
    <source>
        <dbReference type="ARBA" id="ARBA00023128"/>
    </source>
</evidence>
<evidence type="ECO:0000256" key="9">
    <source>
        <dbReference type="ARBA" id="ARBA00042645"/>
    </source>
</evidence>
<evidence type="ECO:0000259" key="14">
    <source>
        <dbReference type="Pfam" id="PF12146"/>
    </source>
</evidence>
<reference evidence="15" key="1">
    <citation type="submission" date="2013-04" db="EMBL/GenBank/DDBJ databases">
        <authorList>
            <person name="Qu J."/>
            <person name="Murali S.C."/>
            <person name="Bandaranaike D."/>
            <person name="Bellair M."/>
            <person name="Blankenburg K."/>
            <person name="Chao H."/>
            <person name="Dinh H."/>
            <person name="Doddapaneni H."/>
            <person name="Downs B."/>
            <person name="Dugan-Rocha S."/>
            <person name="Elkadiri S."/>
            <person name="Gnanaolivu R.D."/>
            <person name="Hernandez B."/>
            <person name="Javaid M."/>
            <person name="Jayaseelan J.C."/>
            <person name="Lee S."/>
            <person name="Li M."/>
            <person name="Ming W."/>
            <person name="Munidasa M."/>
            <person name="Muniz J."/>
            <person name="Nguyen L."/>
            <person name="Ongeri F."/>
            <person name="Osuji N."/>
            <person name="Pu L.-L."/>
            <person name="Puazo M."/>
            <person name="Qu C."/>
            <person name="Quiroz J."/>
            <person name="Raj R."/>
            <person name="Weissenberger G."/>
            <person name="Xin Y."/>
            <person name="Zou X."/>
            <person name="Han Y."/>
            <person name="Richards S."/>
            <person name="Worley K."/>
            <person name="Muzny D."/>
            <person name="Gibbs R."/>
        </authorList>
    </citation>
    <scope>NUCLEOTIDE SEQUENCE</scope>
    <source>
        <strain evidence="15">Sampled in the wild</strain>
    </source>
</reference>
<dbReference type="GO" id="GO:0008474">
    <property type="term" value="F:palmitoyl-(protein) hydrolase activity"/>
    <property type="evidence" value="ECO:0007669"/>
    <property type="project" value="UniProtKB-EC"/>
</dbReference>
<evidence type="ECO:0000256" key="11">
    <source>
        <dbReference type="ARBA" id="ARBA00046047"/>
    </source>
</evidence>
<dbReference type="Gene3D" id="3.40.50.1820">
    <property type="entry name" value="alpha/beta hydrolase"/>
    <property type="match status" value="1"/>
</dbReference>
<dbReference type="PANTHER" id="PTHR16138:SF7">
    <property type="entry name" value="PALMITOYL-PROTEIN THIOESTERASE ABHD10, MITOCHONDRIAL"/>
    <property type="match status" value="1"/>
</dbReference>
<organism evidence="15 16">
    <name type="scientific">Ladona fulva</name>
    <name type="common">Scarce chaser dragonfly</name>
    <name type="synonym">Libellula fulva</name>
    <dbReference type="NCBI Taxonomy" id="123851"/>
    <lineage>
        <taxon>Eukaryota</taxon>
        <taxon>Metazoa</taxon>
        <taxon>Ecdysozoa</taxon>
        <taxon>Arthropoda</taxon>
        <taxon>Hexapoda</taxon>
        <taxon>Insecta</taxon>
        <taxon>Pterygota</taxon>
        <taxon>Palaeoptera</taxon>
        <taxon>Odonata</taxon>
        <taxon>Epiprocta</taxon>
        <taxon>Anisoptera</taxon>
        <taxon>Libelluloidea</taxon>
        <taxon>Libellulidae</taxon>
        <taxon>Ladona</taxon>
    </lineage>
</organism>
<sequence>MFLGTRNMSSVGTQFLNLSGGRQVAYRKLNGNGTPTIVFAPGFMSNMNGKKASTLHKFCSENGLPFVRFDYEGVGESPGNMEKMHLSMWMEDLKIVVDSLTNGPVLLIGSSMGGWMSILVAMQIPQRIQGMILIAPALNFFEKKYVQIYNILSPAQRKVLDRGDILILPSPYGEIFLRKDFMEKSKNQRIDLQNPIPLSMPIRLIHGVLDPDVPYQDSLTLAPLFESSDVDIILRKCGKHQMSEDEDLALLLSTIKLLLASMPNSKL</sequence>
<accession>A0A8K0KVG8</accession>
<dbReference type="AlphaFoldDB" id="A0A8K0KVG8"/>
<dbReference type="Proteomes" id="UP000792457">
    <property type="component" value="Unassembled WGS sequence"/>
</dbReference>
<comment type="subcellular location">
    <subcellularLocation>
        <location evidence="1">Mitochondrion</location>
    </subcellularLocation>
</comment>
<dbReference type="OrthoDB" id="408373at2759"/>
<evidence type="ECO:0000256" key="3">
    <source>
        <dbReference type="ARBA" id="ARBA00022801"/>
    </source>
</evidence>
<comment type="function">
    <text evidence="11">Acts as an acyl-protein thioesterase that hydrolyzes fatty acids from acylated residues in proteins. Regulates the mitochondrial S-depalmitoylation of the nucleophilic active site residue of peroxiredoxin-5/PRDX5, a key antioxidant protein, therefore modulating mitochondrial antioxidant ability. Also catalyzes the deglucuronidation of mycophenolic acid acyl-glucuronide, an active metabolite of the immunosuppressant drug mycophenolate.</text>
</comment>
<name>A0A8K0KVG8_LADFU</name>
<keyword evidence="5" id="KW-0496">Mitochondrion</keyword>
<evidence type="ECO:0000313" key="16">
    <source>
        <dbReference type="Proteomes" id="UP000792457"/>
    </source>
</evidence>
<evidence type="ECO:0000256" key="7">
    <source>
        <dbReference type="ARBA" id="ARBA00039314"/>
    </source>
</evidence>
<dbReference type="GO" id="GO:0102390">
    <property type="term" value="F:mycophenolic acid acyl-glucuronide esterase activity"/>
    <property type="evidence" value="ECO:0007669"/>
    <property type="project" value="UniProtKB-EC"/>
</dbReference>
<dbReference type="PRINTS" id="PR00111">
    <property type="entry name" value="ABHYDROLASE"/>
</dbReference>
<keyword evidence="3" id="KW-0378">Hydrolase</keyword>
<dbReference type="PANTHER" id="PTHR16138">
    <property type="entry name" value="MYCOPHENOLIC ACID ACYL-GLUCURONIDE ESTERASE, MITOCHONDRIAL"/>
    <property type="match status" value="1"/>
</dbReference>
<evidence type="ECO:0000256" key="2">
    <source>
        <dbReference type="ARBA" id="ARBA00012423"/>
    </source>
</evidence>
<evidence type="ECO:0000256" key="6">
    <source>
        <dbReference type="ARBA" id="ARBA00039132"/>
    </source>
</evidence>
<dbReference type="InterPro" id="IPR029058">
    <property type="entry name" value="AB_hydrolase_fold"/>
</dbReference>
<dbReference type="InterPro" id="IPR052382">
    <property type="entry name" value="ABHD10_acyl-thioesterase"/>
</dbReference>
<evidence type="ECO:0000256" key="13">
    <source>
        <dbReference type="ARBA" id="ARBA00047972"/>
    </source>
</evidence>
<dbReference type="InterPro" id="IPR022742">
    <property type="entry name" value="Hydrolase_4"/>
</dbReference>